<feature type="compositionally biased region" description="Basic and acidic residues" evidence="6">
    <location>
        <begin position="88"/>
        <end position="97"/>
    </location>
</feature>
<feature type="region of interest" description="Disordered" evidence="6">
    <location>
        <begin position="69"/>
        <end position="157"/>
    </location>
</feature>
<reference evidence="8 9" key="1">
    <citation type="submission" date="2019-06" db="EMBL/GenBank/DDBJ databases">
        <title>Description of Kitasatospora acidophila sp. nov. isolated from pine grove soil, and reclassification of Streptomyces novaecaesareae to Kitasatospora novaeceasareae comb. nov.</title>
        <authorList>
            <person name="Kim M.J."/>
        </authorList>
    </citation>
    <scope>NUCLEOTIDE SEQUENCE [LARGE SCALE GENOMIC DNA]</scope>
    <source>
        <strain evidence="8 9">MMS16-CNU292</strain>
    </source>
</reference>
<dbReference type="EMBL" id="VIGB01000003">
    <property type="protein sequence ID" value="TQF04264.1"/>
    <property type="molecule type" value="Genomic_DNA"/>
</dbReference>
<feature type="transmembrane region" description="Helical" evidence="7">
    <location>
        <begin position="291"/>
        <end position="313"/>
    </location>
</feature>
<feature type="transmembrane region" description="Helical" evidence="7">
    <location>
        <begin position="325"/>
        <end position="344"/>
    </location>
</feature>
<keyword evidence="5 7" id="KW-0472">Membrane</keyword>
<evidence type="ECO:0000256" key="3">
    <source>
        <dbReference type="ARBA" id="ARBA00022692"/>
    </source>
</evidence>
<comment type="subcellular location">
    <subcellularLocation>
        <location evidence="1">Cell membrane</location>
        <topology evidence="1">Multi-pass membrane protein</topology>
    </subcellularLocation>
</comment>
<feature type="transmembrane region" description="Helical" evidence="7">
    <location>
        <begin position="381"/>
        <end position="400"/>
    </location>
</feature>
<dbReference type="GO" id="GO:0005886">
    <property type="term" value="C:plasma membrane"/>
    <property type="evidence" value="ECO:0007669"/>
    <property type="project" value="UniProtKB-SubCell"/>
</dbReference>
<evidence type="ECO:0000256" key="6">
    <source>
        <dbReference type="SAM" id="MobiDB-lite"/>
    </source>
</evidence>
<feature type="transmembrane region" description="Helical" evidence="7">
    <location>
        <begin position="406"/>
        <end position="430"/>
    </location>
</feature>
<dbReference type="InterPro" id="IPR011701">
    <property type="entry name" value="MFS"/>
</dbReference>
<evidence type="ECO:0000256" key="1">
    <source>
        <dbReference type="ARBA" id="ARBA00004651"/>
    </source>
</evidence>
<name>A0A540W7E3_9ACTN</name>
<evidence type="ECO:0000256" key="5">
    <source>
        <dbReference type="ARBA" id="ARBA00023136"/>
    </source>
</evidence>
<evidence type="ECO:0000313" key="9">
    <source>
        <dbReference type="Proteomes" id="UP000319103"/>
    </source>
</evidence>
<proteinExistence type="predicted"/>
<dbReference type="OrthoDB" id="4528313at2"/>
<evidence type="ECO:0000313" key="8">
    <source>
        <dbReference type="EMBL" id="TQF04264.1"/>
    </source>
</evidence>
<keyword evidence="4 7" id="KW-1133">Transmembrane helix</keyword>
<evidence type="ECO:0000256" key="7">
    <source>
        <dbReference type="SAM" id="Phobius"/>
    </source>
</evidence>
<dbReference type="Pfam" id="PF07690">
    <property type="entry name" value="MFS_1"/>
    <property type="match status" value="1"/>
</dbReference>
<comment type="caution">
    <text evidence="8">The sequence shown here is derived from an EMBL/GenBank/DDBJ whole genome shotgun (WGS) entry which is preliminary data.</text>
</comment>
<evidence type="ECO:0000256" key="4">
    <source>
        <dbReference type="ARBA" id="ARBA00022989"/>
    </source>
</evidence>
<dbReference type="Gene3D" id="1.20.1250.20">
    <property type="entry name" value="MFS general substrate transporter like domains"/>
    <property type="match status" value="1"/>
</dbReference>
<accession>A0A540W7E3</accession>
<dbReference type="GO" id="GO:0022857">
    <property type="term" value="F:transmembrane transporter activity"/>
    <property type="evidence" value="ECO:0007669"/>
    <property type="project" value="InterPro"/>
</dbReference>
<keyword evidence="2" id="KW-1003">Cell membrane</keyword>
<dbReference type="Proteomes" id="UP000319103">
    <property type="component" value="Unassembled WGS sequence"/>
</dbReference>
<dbReference type="AlphaFoldDB" id="A0A540W7E3"/>
<dbReference type="PANTHER" id="PTHR23513">
    <property type="entry name" value="INTEGRAL MEMBRANE EFFLUX PROTEIN-RELATED"/>
    <property type="match status" value="1"/>
</dbReference>
<feature type="compositionally biased region" description="Basic residues" evidence="6">
    <location>
        <begin position="121"/>
        <end position="136"/>
    </location>
</feature>
<protein>
    <submittedName>
        <fullName evidence="8">MFS transporter</fullName>
    </submittedName>
</protein>
<evidence type="ECO:0000256" key="2">
    <source>
        <dbReference type="ARBA" id="ARBA00022475"/>
    </source>
</evidence>
<feature type="transmembrane region" description="Helical" evidence="7">
    <location>
        <begin position="350"/>
        <end position="369"/>
    </location>
</feature>
<feature type="transmembrane region" description="Helical" evidence="7">
    <location>
        <begin position="256"/>
        <end position="279"/>
    </location>
</feature>
<dbReference type="InterPro" id="IPR036259">
    <property type="entry name" value="MFS_trans_sf"/>
</dbReference>
<gene>
    <name evidence="8" type="ORF">E6W39_21075</name>
</gene>
<organism evidence="8 9">
    <name type="scientific">Kitasatospora acidiphila</name>
    <dbReference type="NCBI Taxonomy" id="2567942"/>
    <lineage>
        <taxon>Bacteria</taxon>
        <taxon>Bacillati</taxon>
        <taxon>Actinomycetota</taxon>
        <taxon>Actinomycetes</taxon>
        <taxon>Kitasatosporales</taxon>
        <taxon>Streptomycetaceae</taxon>
        <taxon>Kitasatospora</taxon>
    </lineage>
</organism>
<keyword evidence="3 7" id="KW-0812">Transmembrane</keyword>
<dbReference type="CDD" id="cd06173">
    <property type="entry name" value="MFS_MefA_like"/>
    <property type="match status" value="1"/>
</dbReference>
<dbReference type="SUPFAM" id="SSF103473">
    <property type="entry name" value="MFS general substrate transporter"/>
    <property type="match status" value="1"/>
</dbReference>
<sequence length="436" mass="44764">MTQFSVAKPLCAGICARHAAAHDHRAEGAPRARTGPRGALRHVLIEAGTELPLVPARLCHLAVRLGDGPGRAGLRAAAGPRRGRHPRLGADRPDRAGGADAAGRRRGGGPAGQPPGDAGRRRGARRLAERLRHRPDHRVPTARAAARAGRAGRGRRGGVHPALNALIPRIAADEHLPQANALITLARSTSNVAGPALAGVLTAWAGPGVVLAADAGSFAVSLLALSRVAVTVPPARRRPSLLAELREGWSEFRSRSWMWVTCLQACFFNLLLWAPFLVLGPASADQHLGGARAWGLVMACFGGGSVAGSLLLLGRDPRHPVRTSSIVTVGYALPVAALAFRSGLPWVCAAALLGGLASAVSSSLMALAWQRLIPDHLQARVSAYGYLGAFALGPVGLALAGPAAGLLGTGTVLAVGAGSQLVGTVAALSVRSVRAN</sequence>
<keyword evidence="9" id="KW-1185">Reference proteome</keyword>
<dbReference type="PANTHER" id="PTHR23513:SF11">
    <property type="entry name" value="STAPHYLOFERRIN A TRANSPORTER"/>
    <property type="match status" value="1"/>
</dbReference>